<name>A0A0H2R3M1_9AGAM</name>
<proteinExistence type="predicted"/>
<organism evidence="1 2">
    <name type="scientific">Schizopora paradoxa</name>
    <dbReference type="NCBI Taxonomy" id="27342"/>
    <lineage>
        <taxon>Eukaryota</taxon>
        <taxon>Fungi</taxon>
        <taxon>Dikarya</taxon>
        <taxon>Basidiomycota</taxon>
        <taxon>Agaricomycotina</taxon>
        <taxon>Agaricomycetes</taxon>
        <taxon>Hymenochaetales</taxon>
        <taxon>Schizoporaceae</taxon>
        <taxon>Schizopora</taxon>
    </lineage>
</organism>
<dbReference type="InterPro" id="IPR029058">
    <property type="entry name" value="AB_hydrolase_fold"/>
</dbReference>
<dbReference type="SUPFAM" id="SSF53474">
    <property type="entry name" value="alpha/beta-Hydrolases"/>
    <property type="match status" value="1"/>
</dbReference>
<sequence length="372" mass="41042">MTKLQSEAFTLDRREFGQPLQVTAKRYTLRVRRASTKGRQPHQEFVTLILAHDAGLHKEQWEPFLEDLQILQADSGDHTQPIVTEAWSVDCPNHGEGAIVNEDDLFLNSAPVGCVEYARSILSLLESGLLENSGSPRSVIFGGHGAGATSAVLAAHLLRERRATRPLPYRIHSLFLLDPLAIKTPSIDARSLDFSSHRNSSIPTVNRETDSLDAWPSKAAALSSLSRRAPWKHWDSRCLDLFGEHGLRARSQSLYLDPPVNDVELSCSIVCKDFMLDNAAEHAVASEIMASMSAQVPVHVVFGEESPYCPSNIELGSLSEGRSANGLKYALIRTSKAGHMERPTIMARNLLTSIRHPRQDSPSSTVEVQARL</sequence>
<keyword evidence="2" id="KW-1185">Reference proteome</keyword>
<gene>
    <name evidence="1" type="ORF">SCHPADRAFT_895464</name>
</gene>
<evidence type="ECO:0000313" key="2">
    <source>
        <dbReference type="Proteomes" id="UP000053477"/>
    </source>
</evidence>
<accession>A0A0H2R3M1</accession>
<dbReference type="InParanoid" id="A0A0H2R3M1"/>
<protein>
    <submittedName>
        <fullName evidence="1">Uncharacterized protein</fullName>
    </submittedName>
</protein>
<dbReference type="Gene3D" id="3.40.50.1820">
    <property type="entry name" value="alpha/beta hydrolase"/>
    <property type="match status" value="1"/>
</dbReference>
<dbReference type="Proteomes" id="UP000053477">
    <property type="component" value="Unassembled WGS sequence"/>
</dbReference>
<dbReference type="OrthoDB" id="94039at2759"/>
<dbReference type="EMBL" id="KQ086210">
    <property type="protein sequence ID" value="KLO06404.1"/>
    <property type="molecule type" value="Genomic_DNA"/>
</dbReference>
<dbReference type="AlphaFoldDB" id="A0A0H2R3M1"/>
<evidence type="ECO:0000313" key="1">
    <source>
        <dbReference type="EMBL" id="KLO06404.1"/>
    </source>
</evidence>
<reference evidence="1 2" key="1">
    <citation type="submission" date="2015-04" db="EMBL/GenBank/DDBJ databases">
        <title>Complete genome sequence of Schizopora paradoxa KUC8140, a cosmopolitan wood degrader in East Asia.</title>
        <authorList>
            <consortium name="DOE Joint Genome Institute"/>
            <person name="Min B."/>
            <person name="Park H."/>
            <person name="Jang Y."/>
            <person name="Kim J.-J."/>
            <person name="Kim K.H."/>
            <person name="Pangilinan J."/>
            <person name="Lipzen A."/>
            <person name="Riley R."/>
            <person name="Grigoriev I.V."/>
            <person name="Spatafora J.W."/>
            <person name="Choi I.-G."/>
        </authorList>
    </citation>
    <scope>NUCLEOTIDE SEQUENCE [LARGE SCALE GENOMIC DNA]</scope>
    <source>
        <strain evidence="1 2">KUC8140</strain>
    </source>
</reference>